<feature type="domain" description="EGF-like" evidence="14">
    <location>
        <begin position="1280"/>
        <end position="1321"/>
    </location>
</feature>
<dbReference type="InterPro" id="IPR000152">
    <property type="entry name" value="EGF-type_Asp/Asn_hydroxyl_site"/>
</dbReference>
<dbReference type="InterPro" id="IPR018097">
    <property type="entry name" value="EGF_Ca-bd_CS"/>
</dbReference>
<dbReference type="InterPro" id="IPR026823">
    <property type="entry name" value="cEGF"/>
</dbReference>
<dbReference type="Proteomes" id="UP000694871">
    <property type="component" value="Unplaced"/>
</dbReference>
<dbReference type="InterPro" id="IPR009030">
    <property type="entry name" value="Growth_fac_rcpt_cys_sf"/>
</dbReference>
<feature type="domain" description="EGF-like" evidence="14">
    <location>
        <begin position="2291"/>
        <end position="2331"/>
    </location>
</feature>
<dbReference type="InterPro" id="IPR001881">
    <property type="entry name" value="EGF-like_Ca-bd_dom"/>
</dbReference>
<feature type="domain" description="EGF-like" evidence="14">
    <location>
        <begin position="614"/>
        <end position="654"/>
    </location>
</feature>
<feature type="disulfide bond" evidence="11">
    <location>
        <begin position="853"/>
        <end position="863"/>
    </location>
</feature>
<dbReference type="SUPFAM" id="SSF57581">
    <property type="entry name" value="TB module/8-cys domain"/>
    <property type="match status" value="9"/>
</dbReference>
<feature type="domain" description="EGF-like" evidence="14">
    <location>
        <begin position="173"/>
        <end position="205"/>
    </location>
</feature>
<feature type="domain" description="EGF-like" evidence="14">
    <location>
        <begin position="1889"/>
        <end position="1926"/>
    </location>
</feature>
<evidence type="ECO:0000256" key="13">
    <source>
        <dbReference type="SAM" id="SignalP"/>
    </source>
</evidence>
<feature type="domain" description="EGF-like" evidence="14">
    <location>
        <begin position="1322"/>
        <end position="1359"/>
    </location>
</feature>
<feature type="domain" description="EGF-like" evidence="14">
    <location>
        <begin position="2168"/>
        <end position="2209"/>
    </location>
</feature>
<feature type="domain" description="TB" evidence="15">
    <location>
        <begin position="1735"/>
        <end position="1788"/>
    </location>
</feature>
<dbReference type="Pfam" id="PF12662">
    <property type="entry name" value="cEGF"/>
    <property type="match status" value="4"/>
</dbReference>
<evidence type="ECO:0000256" key="4">
    <source>
        <dbReference type="ARBA" id="ARBA00022530"/>
    </source>
</evidence>
<feature type="disulfide bond" evidence="11">
    <location>
        <begin position="195"/>
        <end position="204"/>
    </location>
</feature>
<evidence type="ECO:0000256" key="9">
    <source>
        <dbReference type="ARBA" id="ARBA00023157"/>
    </source>
</evidence>
<feature type="domain" description="EGF-like" evidence="14">
    <location>
        <begin position="1805"/>
        <end position="1846"/>
    </location>
</feature>
<feature type="signal peptide" evidence="13">
    <location>
        <begin position="1"/>
        <end position="28"/>
    </location>
</feature>
<dbReference type="Gene3D" id="2.10.25.10">
    <property type="entry name" value="Laminin"/>
    <property type="match status" value="46"/>
</dbReference>
<dbReference type="InterPro" id="IPR040872">
    <property type="entry name" value="Fibrillin_U_N"/>
</dbReference>
<feature type="domain" description="EGF-like" evidence="14">
    <location>
        <begin position="849"/>
        <end position="888"/>
    </location>
</feature>
<evidence type="ECO:0000256" key="5">
    <source>
        <dbReference type="ARBA" id="ARBA00022536"/>
    </source>
</evidence>
<feature type="domain" description="EGF-like" evidence="14">
    <location>
        <begin position="2651"/>
        <end position="2687"/>
    </location>
</feature>
<evidence type="ECO:0000313" key="16">
    <source>
        <dbReference type="Proteomes" id="UP000694871"/>
    </source>
</evidence>
<feature type="disulfide bond" evidence="11">
    <location>
        <begin position="1935"/>
        <end position="1945"/>
    </location>
</feature>
<feature type="domain" description="EGF-like" evidence="14">
    <location>
        <begin position="952"/>
        <end position="993"/>
    </location>
</feature>
<feature type="domain" description="EGF-like" evidence="14">
    <location>
        <begin position="2568"/>
        <end position="2610"/>
    </location>
</feature>
<dbReference type="PANTHER" id="PTHR47333">
    <property type="entry name" value="VON WILLEBRAND FACTOR C AND EGF DOMAIN-CONTAINING PROTEIN"/>
    <property type="match status" value="1"/>
</dbReference>
<feature type="domain" description="EGF-like" evidence="14">
    <location>
        <begin position="1446"/>
        <end position="1487"/>
    </location>
</feature>
<feature type="domain" description="EGF-like" evidence="14">
    <location>
        <begin position="273"/>
        <end position="314"/>
    </location>
</feature>
<dbReference type="PIRSF" id="PIRSF036312">
    <property type="entry name" value="Fibrillin"/>
    <property type="match status" value="1"/>
</dbReference>
<keyword evidence="7" id="KW-0677">Repeat</keyword>
<feature type="domain" description="TB" evidence="15">
    <location>
        <begin position="893"/>
        <end position="932"/>
    </location>
</feature>
<reference evidence="17" key="1">
    <citation type="submission" date="2025-08" db="UniProtKB">
        <authorList>
            <consortium name="RefSeq"/>
        </authorList>
    </citation>
    <scope>IDENTIFICATION</scope>
</reference>
<dbReference type="Gene3D" id="3.90.290.10">
    <property type="entry name" value="TGF-beta binding (TB) domain"/>
    <property type="match status" value="9"/>
</dbReference>
<feature type="domain" description="EGF-like" evidence="14">
    <location>
        <begin position="1197"/>
        <end position="1238"/>
    </location>
</feature>
<feature type="domain" description="EGF-like" evidence="14">
    <location>
        <begin position="2053"/>
        <end position="2094"/>
    </location>
</feature>
<dbReference type="Pfam" id="PF21364">
    <property type="entry name" value="EGF_FBN_1st"/>
    <property type="match status" value="1"/>
</dbReference>
<keyword evidence="5 11" id="KW-0245">EGF-like domain</keyword>
<feature type="domain" description="EGF-like" evidence="14">
    <location>
        <begin position="807"/>
        <end position="848"/>
    </location>
</feature>
<keyword evidence="3" id="KW-0964">Secreted</keyword>
<dbReference type="SUPFAM" id="SSF57196">
    <property type="entry name" value="EGF/Laminin"/>
    <property type="match status" value="12"/>
</dbReference>
<dbReference type="Pfam" id="PF12661">
    <property type="entry name" value="hEGF"/>
    <property type="match status" value="3"/>
</dbReference>
<comment type="caution">
    <text evidence="11">Lacks conserved residue(s) required for the propagation of feature annotation.</text>
</comment>
<feature type="domain" description="EGF-like" evidence="14">
    <location>
        <begin position="1155"/>
        <end position="1196"/>
    </location>
</feature>
<dbReference type="SMART" id="SM00179">
    <property type="entry name" value="EGF_CA"/>
    <property type="match status" value="45"/>
</dbReference>
<feature type="domain" description="EGF-like" evidence="14">
    <location>
        <begin position="1847"/>
        <end position="1888"/>
    </location>
</feature>
<feature type="domain" description="EGF-like" evidence="14">
    <location>
        <begin position="1364"/>
        <end position="1404"/>
    </location>
</feature>
<evidence type="ECO:0000256" key="8">
    <source>
        <dbReference type="ARBA" id="ARBA00022837"/>
    </source>
</evidence>
<feature type="domain" description="TB" evidence="15">
    <location>
        <begin position="361"/>
        <end position="414"/>
    </location>
</feature>
<dbReference type="InterPro" id="IPR024731">
    <property type="entry name" value="NELL2-like_EGF"/>
</dbReference>
<dbReference type="InterPro" id="IPR013032">
    <property type="entry name" value="EGF-like_CS"/>
</dbReference>
<feature type="domain" description="EGF-like" evidence="14">
    <location>
        <begin position="1529"/>
        <end position="1569"/>
    </location>
</feature>
<feature type="domain" description="EGF-like" evidence="14">
    <location>
        <begin position="1689"/>
        <end position="1730"/>
    </location>
</feature>
<dbReference type="SUPFAM" id="SSF57184">
    <property type="entry name" value="Growth factor receptor domain"/>
    <property type="match status" value="10"/>
</dbReference>
<feature type="domain" description="EGF-like" evidence="14">
    <location>
        <begin position="1970"/>
        <end position="2012"/>
    </location>
</feature>
<feature type="domain" description="TB" evidence="15">
    <location>
        <begin position="2099"/>
        <end position="2152"/>
    </location>
</feature>
<feature type="domain" description="EGF-like" evidence="14">
    <location>
        <begin position="532"/>
        <end position="571"/>
    </location>
</feature>
<feature type="domain" description="EGF-like" evidence="14">
    <location>
        <begin position="2529"/>
        <end position="2565"/>
    </location>
</feature>
<feature type="domain" description="EGF-like" evidence="14">
    <location>
        <begin position="1112"/>
        <end position="1154"/>
    </location>
</feature>
<comment type="subcellular location">
    <subcellularLocation>
        <location evidence="1">Secreted</location>
        <location evidence="1">Extracellular space</location>
        <location evidence="1">Extracellular matrix</location>
    </subcellularLocation>
</comment>
<accession>A0ABM1JII3</accession>
<dbReference type="InterPro" id="IPR036773">
    <property type="entry name" value="TB_dom_sf"/>
</dbReference>
<dbReference type="PROSITE" id="PS51364">
    <property type="entry name" value="TB"/>
    <property type="match status" value="9"/>
</dbReference>
<organism evidence="16 17">
    <name type="scientific">Gekko japonicus</name>
    <name type="common">Schlegel's Japanese gecko</name>
    <dbReference type="NCBI Taxonomy" id="146911"/>
    <lineage>
        <taxon>Eukaryota</taxon>
        <taxon>Metazoa</taxon>
        <taxon>Chordata</taxon>
        <taxon>Craniata</taxon>
        <taxon>Vertebrata</taxon>
        <taxon>Euteleostomi</taxon>
        <taxon>Lepidosauria</taxon>
        <taxon>Squamata</taxon>
        <taxon>Bifurcata</taxon>
        <taxon>Gekkota</taxon>
        <taxon>Gekkonidae</taxon>
        <taxon>Gekkoninae</taxon>
        <taxon>Gekko</taxon>
    </lineage>
</organism>
<name>A0ABM1JII3_GEKJA</name>
<dbReference type="CDD" id="cd00054">
    <property type="entry name" value="EGF_CA"/>
    <property type="match status" value="25"/>
</dbReference>
<dbReference type="PROSITE" id="PS00022">
    <property type="entry name" value="EGF_1"/>
    <property type="match status" value="1"/>
</dbReference>
<feature type="domain" description="EGF-like" evidence="14">
    <location>
        <begin position="765"/>
        <end position="806"/>
    </location>
</feature>
<evidence type="ECO:0000256" key="1">
    <source>
        <dbReference type="ARBA" id="ARBA00004498"/>
    </source>
</evidence>
<feature type="domain" description="TB" evidence="15">
    <location>
        <begin position="211"/>
        <end position="254"/>
    </location>
</feature>
<evidence type="ECO:0000256" key="7">
    <source>
        <dbReference type="ARBA" id="ARBA00022737"/>
    </source>
</evidence>
<dbReference type="Pfam" id="PF07645">
    <property type="entry name" value="EGF_CA"/>
    <property type="match status" value="33"/>
</dbReference>
<evidence type="ECO:0000256" key="6">
    <source>
        <dbReference type="ARBA" id="ARBA00022729"/>
    </source>
</evidence>
<keyword evidence="8" id="KW-0106">Calcium</keyword>
<dbReference type="InterPro" id="IPR017878">
    <property type="entry name" value="TB_dom"/>
</dbReference>
<dbReference type="PANTHER" id="PTHR47333:SF5">
    <property type="entry name" value="FIBRILLIN-3"/>
    <property type="match status" value="1"/>
</dbReference>
<keyword evidence="9 11" id="KW-1015">Disulfide bond</keyword>
<feature type="domain" description="EGF-like" evidence="14">
    <location>
        <begin position="315"/>
        <end position="356"/>
    </location>
</feature>
<dbReference type="PROSITE" id="PS01186">
    <property type="entry name" value="EGF_2"/>
    <property type="match status" value="28"/>
</dbReference>
<dbReference type="InterPro" id="IPR049388">
    <property type="entry name" value="FBN_EGF_N"/>
</dbReference>
<feature type="domain" description="EGF-like" evidence="14">
    <location>
        <begin position="572"/>
        <end position="613"/>
    </location>
</feature>
<dbReference type="PROSITE" id="PS51257">
    <property type="entry name" value="PROKAR_LIPOPROTEIN"/>
    <property type="match status" value="1"/>
</dbReference>
<dbReference type="Pfam" id="PF14670">
    <property type="entry name" value="FXa_inhibition"/>
    <property type="match status" value="1"/>
</dbReference>
<evidence type="ECO:0000256" key="3">
    <source>
        <dbReference type="ARBA" id="ARBA00022525"/>
    </source>
</evidence>
<evidence type="ECO:0000259" key="14">
    <source>
        <dbReference type="PROSITE" id="PS50026"/>
    </source>
</evidence>
<dbReference type="GeneID" id="107105762"/>
<feature type="chain" id="PRO_5046528907" evidence="13">
    <location>
        <begin position="29"/>
        <end position="2907"/>
    </location>
</feature>
<feature type="domain" description="EGF-like" evidence="14">
    <location>
        <begin position="2446"/>
        <end position="2483"/>
    </location>
</feature>
<feature type="domain" description="EGF-like" evidence="14">
    <location>
        <begin position="1405"/>
        <end position="1445"/>
    </location>
</feature>
<keyword evidence="4" id="KW-0272">Extracellular matrix</keyword>
<feature type="domain" description="TB" evidence="15">
    <location>
        <begin position="2381"/>
        <end position="2434"/>
    </location>
</feature>
<feature type="domain" description="EGF-like" evidence="14">
    <location>
        <begin position="655"/>
        <end position="695"/>
    </location>
</feature>
<feature type="region of interest" description="Disordered" evidence="12">
    <location>
        <begin position="33"/>
        <end position="54"/>
    </location>
</feature>
<proteinExistence type="inferred from homology"/>
<feature type="domain" description="EGF-like" evidence="14">
    <location>
        <begin position="1070"/>
        <end position="1111"/>
    </location>
</feature>
<evidence type="ECO:0000256" key="2">
    <source>
        <dbReference type="ARBA" id="ARBA00008972"/>
    </source>
</evidence>
<dbReference type="PROSITE" id="PS50026">
    <property type="entry name" value="EGF_3"/>
    <property type="match status" value="41"/>
</dbReference>
<keyword evidence="6 13" id="KW-0732">Signal</keyword>
<dbReference type="SMART" id="SM00181">
    <property type="entry name" value="EGF"/>
    <property type="match status" value="47"/>
</dbReference>
<feature type="domain" description="EGF-like" evidence="14">
    <location>
        <begin position="1488"/>
        <end position="1524"/>
    </location>
</feature>
<dbReference type="PROSITE" id="PS01187">
    <property type="entry name" value="EGF_CA"/>
    <property type="match status" value="13"/>
</dbReference>
<feature type="domain" description="EGF-like" evidence="14">
    <location>
        <begin position="2488"/>
        <end position="2528"/>
    </location>
</feature>
<dbReference type="InterPro" id="IPR052080">
    <property type="entry name" value="vWF_C/EGF_Fibrillin"/>
</dbReference>
<dbReference type="RefSeq" id="XP_015261270.1">
    <property type="nucleotide sequence ID" value="XM_015405784.1"/>
</dbReference>
<feature type="disulfide bond" evidence="11">
    <location>
        <begin position="177"/>
        <end position="187"/>
    </location>
</feature>
<feature type="compositionally biased region" description="Low complexity" evidence="12">
    <location>
        <begin position="38"/>
        <end position="50"/>
    </location>
</feature>
<feature type="disulfide bond" evidence="11">
    <location>
        <begin position="536"/>
        <end position="546"/>
    </location>
</feature>
<dbReference type="Pfam" id="PF12947">
    <property type="entry name" value="EGF_3"/>
    <property type="match status" value="1"/>
</dbReference>
<comment type="similarity">
    <text evidence="2">Belongs to the fibrillin family.</text>
</comment>
<feature type="domain" description="TB" evidence="15">
    <location>
        <begin position="1574"/>
        <end position="1630"/>
    </location>
</feature>
<feature type="domain" description="TB" evidence="15">
    <location>
        <begin position="701"/>
        <end position="753"/>
    </location>
</feature>
<dbReference type="InterPro" id="IPR000742">
    <property type="entry name" value="EGF"/>
</dbReference>
<evidence type="ECO:0000259" key="15">
    <source>
        <dbReference type="PROSITE" id="PS51364"/>
    </source>
</evidence>
<sequence length="2907" mass="314236">MGRRRGLSLQPYFLWLGCVALWVQGAAGQPKQQQVRPAASGGAEGSSSSSYPALENVERGGTASAAVANRVRRRGQQDVLRGPNVCGSRFHSYCCPGWKTLPGGNQCIVPICRNSCGDGFCSRPNMCTCSSGQILPTCGTKSIQQCSIRCMNGGTCLDDQCQCQKGYIGTYCGQPVCENGCQNGGRCIGPNRCACVYGFTGPQCERDYRTGPCFTQVNNQMCQGQLTGIVCTKTLCCATIGRAWGHPCEMCPAQPQPCRRGFIPNIRTGACQDVDECQAIPGICQGGNCINIVGSYECKCPAGHKQNEVTQKCEDINECSLIPGICDAGECSNTVGSYFCLCPRGFVTSTDGSHCIDQRAGTCFSSLVNGRCAQELPGRFTKLQCCCESGRCWALGSIPEMCPVRGSDEYRRLCVDGIPVVGGARPGGTGTNGFLPGGNGNGYGPGGTGFIPIPGGNGFSPGVGGIGVGTGGQGPTGNGPIITGLTILNQTIDICKHHPNLCLNGRCIPTISSYRCECNMGYKQDANGDCIDVDECISNPCSNGDCVNTPGSYYCKCHTGFQRTPTKQACIDIDECIQNGVLCKNGRCVNTDGSFQCICNAGFELTTDGKNCVDHDECTSTNMCLNGMCINEDGSFKCICKPGFVLASSGRYCTDIDECQTPGICMNGHCINTEGSFRCECPPGLAVGVDGRVCVDTHMRSTCYGGIKKGICVRPFPGAVTKSECCCANLDYGFGEPCHPCPAKNSAEFHGLCSSGVGITVDGRDINECALDPDICSNGICENLRGSYRCNCNSGYESDVSGRNCIDIDECSVNRLLCDNGLCRNTPGSYSCTCPKGYIFSSETDTCEDINECESSPCVNSACRNNLGSFICECSSGSKLDTTGLICIDSLKGTCWLNIQDNRCEVNINGATLKSECCATLGAAWGSPCELCESDTACPRGFARVKGVSCEDVNECEVFPGVCPNGRCVNSRGSFHCECPDGLTLDGTGRLCLDIRMEQCYLKWDEDECVQPVPGKFRMDTCCCAVGAAWGSDCEECPKPATKEYEILCPRGPGFSNRGDILTGRPFYKDINECKMFPGMCTNGKCRNTIGSFKCRCNSGFALDMEERNCTDIDECHISPDLCGSGACVNTPGSFECECFEGYKSGFMMMKNCMDIDECELNPLLCRGGKCVNTEGSFQCDCPLGHELSPSHEDCVDVNECSLSDNLCRNGKCVNMIGTYQCSCNPGYQSTPNRQGCIDIDECMIVNGGCDTLCTNSEGSYECSCSEGYALMPDMRTCADIDECDNNPDICDGGQCTNIPGEYRCLCYDGFMASMDMKICIDVNECDLNSNICMFGECENTKGSFICHCQLGYSVKKGTTGCTDVDECEIGAHNCDLQASCVNVPGSFKCSCKEGWIGNGIKCIDLDECSNGTHQCSVHAQCTNAPGSYRCICAEGFTGDGFTCSDIDECAENINLCENGQCLNIPSGYRCECEMGFTPASDSRSCQDIDECVFQNICVFGTCNNLPGMFHCICDDGYELDRTGGNCTDIDECADPINCVNGFCVNTPGRYECNCPPDFQLNPTGVGCVDNRVGNCYLKYGPRGDGSLSCNTEIGVGVSRSSCCCSLGKAWGNPCEICPPVNSSEYNTLCPGGEGFRPNPITIILEDIDECQELPGLCQGGNCINTFGSFQCECPHGYYLSEETRICEDIDECVAHPGVCGPGTCYNTLGNYTCICPPEYMQVNGGHNCMDMRKSFCYRSYNGTSCDNELPFNVTKRMCCCTYNVGKAWNKPCEPCPTPGTVDFKSLCGNIPGFTFDIHTGKAVDIDECKEIPGICANGVCINQIGSFRCECPTGFSYNDLLLVCEDIDECSNGDNLCQRNADCINSPGSYRCECATGFKLSPNGACVDRNECQEIPNVCSHGTCVDKEGSYHCICDNGFKASHDQTMCMDVDECERHPCGNGTCKNTVGSYNCLCYPGFELTHNNDCMDIDECSSFFGQVCRNGRCFNEIGSFKCLCYEGYELTPDGKNCIDINECVALPGSCFPGTCQNLEGSFRCICPPGYEVKSESCIDIDECNEDPNICLFGSCTNTPGGFQCICPTGFVISDNGRRCFDTRQSFCFTNFENGMCSIPKAFNTTKAKCCCSKMPGEGWGYPCELCPKEEEVAFQDLCPFGHGTIPGIDDTREDVNECLESPGICSNGHCINTDGSFRCECPLGYKLDYTGVHCVDTDECSIGNPCGNGTCSNVIGSFECNCLEGFEPGPMMNCEDINECAQNPLLCAFRCINTYGFYECTCPVGYELREDQKMCKDLDECAEGLHDCESRGMMCKNLIGTFMCICPPGMTRRPDGEGCMDENECRIKPGICENGRCINIIGSYGCECDEGFQSSPSGTECIDNRQGFCFSEVLQTMCQMASSSRNLVTKSECCCDGGRGWGNQCELCPLPGTAHYKKLCPHGPGYTTDGRDIDECKVMPSLCTHGQCINTMGSFRCFCKVGYTTDISSTSCVDLDECSQSPKPCNFICKNTDGSYQCSCPRGYILQEDGKTCRDLDECQTAKHNCQFLCANTLGGFTCKCPPGFTQHHTACIDNNECGSQSSLCGSKGICQNTPGSFTCECQRGFSLDSSGLNCEDVDECEGNHRCQHGCQNILGGYRCGCPQGYVQHYQWNQCVDENECSNPNICGSASCYNTLGSYKCACPSGFSYDQFSSACHDVNECSSTKNPCNYGCSNTEGGYLCGCPPGYYRVGQGHCVSGLGFNKGQYLPLDGDEENALSPEACYECKINGYSKKDNRRKRSINEPEPVLVEQISLESLDIDHPLKMELNISTLGNKEHILDLMPAIQLLTNHVRYIVSSGNNSSIFQIHQMDGLSYLQVAKKQAVPGTYTLEIISIPLYKKNELKKLEERNEDNYLLGELGEALKMRLYVELY</sequence>
<keyword evidence="16" id="KW-1185">Reference proteome</keyword>
<protein>
    <submittedName>
        <fullName evidence="17">Fibrillin-2</fullName>
    </submittedName>
</protein>
<dbReference type="Pfam" id="PF00683">
    <property type="entry name" value="TB"/>
    <property type="match status" value="9"/>
</dbReference>
<dbReference type="Pfam" id="PF18193">
    <property type="entry name" value="Fibrillin_U_N"/>
    <property type="match status" value="1"/>
</dbReference>
<keyword evidence="10" id="KW-0325">Glycoprotein</keyword>
<evidence type="ECO:0000256" key="12">
    <source>
        <dbReference type="SAM" id="MobiDB-lite"/>
    </source>
</evidence>
<feature type="domain" description="EGF-like" evidence="14">
    <location>
        <begin position="491"/>
        <end position="531"/>
    </location>
</feature>
<feature type="domain" description="EGF-like" evidence="14">
    <location>
        <begin position="1931"/>
        <end position="1966"/>
    </location>
</feature>
<dbReference type="PROSITE" id="PS00010">
    <property type="entry name" value="ASX_HYDROXYL"/>
    <property type="match status" value="42"/>
</dbReference>
<feature type="domain" description="EGF-like" evidence="14">
    <location>
        <begin position="2692"/>
        <end position="2731"/>
    </location>
</feature>
<feature type="domain" description="EGF-like" evidence="14">
    <location>
        <begin position="2013"/>
        <end position="2052"/>
    </location>
</feature>
<feature type="domain" description="EGF-like" evidence="14">
    <location>
        <begin position="2210"/>
        <end position="2249"/>
    </location>
</feature>
<feature type="domain" description="TB" evidence="15">
    <location>
        <begin position="998"/>
        <end position="1049"/>
    </location>
</feature>
<evidence type="ECO:0000256" key="10">
    <source>
        <dbReference type="ARBA" id="ARBA00023180"/>
    </source>
</evidence>
<gene>
    <name evidence="17" type="primary">FBN2</name>
</gene>
<evidence type="ECO:0000256" key="11">
    <source>
        <dbReference type="PROSITE-ProRule" id="PRU00076"/>
    </source>
</evidence>
<feature type="domain" description="EGF-like" evidence="14">
    <location>
        <begin position="1647"/>
        <end position="1688"/>
    </location>
</feature>
<dbReference type="InterPro" id="IPR049883">
    <property type="entry name" value="NOTCH1_EGF-like"/>
</dbReference>
<evidence type="ECO:0000313" key="17">
    <source>
        <dbReference type="RefSeq" id="XP_015261270.1"/>
    </source>
</evidence>